<evidence type="ECO:0000313" key="8">
    <source>
        <dbReference type="EMBL" id="SMO94379.1"/>
    </source>
</evidence>
<organism evidence="8 9">
    <name type="scientific">Pedobacter westerhofensis</name>
    <dbReference type="NCBI Taxonomy" id="425512"/>
    <lineage>
        <taxon>Bacteria</taxon>
        <taxon>Pseudomonadati</taxon>
        <taxon>Bacteroidota</taxon>
        <taxon>Sphingobacteriia</taxon>
        <taxon>Sphingobacteriales</taxon>
        <taxon>Sphingobacteriaceae</taxon>
        <taxon>Pedobacter</taxon>
    </lineage>
</organism>
<dbReference type="AlphaFoldDB" id="A0A521FE56"/>
<comment type="subcellular location">
    <subcellularLocation>
        <location evidence="1">Cell outer membrane</location>
    </subcellularLocation>
</comment>
<reference evidence="8 9" key="1">
    <citation type="submission" date="2017-05" db="EMBL/GenBank/DDBJ databases">
        <authorList>
            <person name="Varghese N."/>
            <person name="Submissions S."/>
        </authorList>
    </citation>
    <scope>NUCLEOTIDE SEQUENCE [LARGE SCALE GENOMIC DNA]</scope>
    <source>
        <strain evidence="8 9">DSM 19036</strain>
    </source>
</reference>
<dbReference type="Gene3D" id="1.25.40.390">
    <property type="match status" value="1"/>
</dbReference>
<gene>
    <name evidence="8" type="ORF">SAMN06265348_111202</name>
</gene>
<proteinExistence type="inferred from homology"/>
<evidence type="ECO:0000259" key="7">
    <source>
        <dbReference type="Pfam" id="PF14322"/>
    </source>
</evidence>
<evidence type="ECO:0000313" key="9">
    <source>
        <dbReference type="Proteomes" id="UP000320300"/>
    </source>
</evidence>
<keyword evidence="9" id="KW-1185">Reference proteome</keyword>
<dbReference type="OrthoDB" id="621570at2"/>
<dbReference type="GO" id="GO:0009279">
    <property type="term" value="C:cell outer membrane"/>
    <property type="evidence" value="ECO:0007669"/>
    <property type="project" value="UniProtKB-SubCell"/>
</dbReference>
<evidence type="ECO:0000256" key="5">
    <source>
        <dbReference type="ARBA" id="ARBA00023237"/>
    </source>
</evidence>
<dbReference type="InterPro" id="IPR033985">
    <property type="entry name" value="SusD-like_N"/>
</dbReference>
<comment type="similarity">
    <text evidence="2">Belongs to the SusD family.</text>
</comment>
<sequence>MKIKYDLTKVLLICIGSMAVVFSSCKKSLELDAPLNKIDASTAYTTDATATAAIGALYNYGIYNSFSTWLANVSLLGGISSDEIHFSYTTTPAISEFENNLITPANGTNGTFWGSAYAELLVANAAITGIGASNTLTPSVKSQLLGEAKFFRAFVNFYLVNYYGGVPLTGSDPLTSATLPRSTTAQVYASIISDLKEAQTLLPVAYVGTLKSRVNQHAVTALLARVYLYQKDYVNAEAMATAVIGSGTYTMATTNSVFMNTSTETILQFATYYGYSAVASSYRTAIATATTVPPNYTLTTSVVNSFDAGDNRKINWVDSTVSGTKFYRINKYKLYTAATAGAGNEFNVILRLAEQYLIRAEARAQQNNLNGAASDVNVIRTRAGLANLSTTATATQTSILAAIAKERKVELFGELGHRWFDLLRTGQANTVLSAMKPTTWNATRSVLFPIPDQQVQQNPALTQNPGY</sequence>
<evidence type="ECO:0000256" key="4">
    <source>
        <dbReference type="ARBA" id="ARBA00023136"/>
    </source>
</evidence>
<dbReference type="InterPro" id="IPR012944">
    <property type="entry name" value="SusD_RagB_dom"/>
</dbReference>
<dbReference type="Pfam" id="PF14322">
    <property type="entry name" value="SusD-like_3"/>
    <property type="match status" value="1"/>
</dbReference>
<name>A0A521FE56_9SPHI</name>
<evidence type="ECO:0000256" key="1">
    <source>
        <dbReference type="ARBA" id="ARBA00004442"/>
    </source>
</evidence>
<evidence type="ECO:0000256" key="2">
    <source>
        <dbReference type="ARBA" id="ARBA00006275"/>
    </source>
</evidence>
<dbReference type="RefSeq" id="WP_142530167.1">
    <property type="nucleotide sequence ID" value="NZ_CBCSJO010000001.1"/>
</dbReference>
<feature type="domain" description="SusD-like N-terminal" evidence="7">
    <location>
        <begin position="94"/>
        <end position="228"/>
    </location>
</feature>
<keyword evidence="5" id="KW-0998">Cell outer membrane</keyword>
<protein>
    <submittedName>
        <fullName evidence="8">Starch-binding associating with outer membrane</fullName>
    </submittedName>
</protein>
<accession>A0A521FE56</accession>
<keyword evidence="4" id="KW-0472">Membrane</keyword>
<dbReference type="SUPFAM" id="SSF48452">
    <property type="entry name" value="TPR-like"/>
    <property type="match status" value="1"/>
</dbReference>
<keyword evidence="3" id="KW-0732">Signal</keyword>
<feature type="domain" description="RagB/SusD" evidence="6">
    <location>
        <begin position="280"/>
        <end position="467"/>
    </location>
</feature>
<dbReference type="CDD" id="cd08977">
    <property type="entry name" value="SusD"/>
    <property type="match status" value="1"/>
</dbReference>
<dbReference type="EMBL" id="FXTN01000011">
    <property type="protein sequence ID" value="SMO94379.1"/>
    <property type="molecule type" value="Genomic_DNA"/>
</dbReference>
<dbReference type="PROSITE" id="PS51257">
    <property type="entry name" value="PROKAR_LIPOPROTEIN"/>
    <property type="match status" value="1"/>
</dbReference>
<dbReference type="Pfam" id="PF07980">
    <property type="entry name" value="SusD_RagB"/>
    <property type="match status" value="1"/>
</dbReference>
<dbReference type="Proteomes" id="UP000320300">
    <property type="component" value="Unassembled WGS sequence"/>
</dbReference>
<evidence type="ECO:0000256" key="3">
    <source>
        <dbReference type="ARBA" id="ARBA00022729"/>
    </source>
</evidence>
<evidence type="ECO:0000259" key="6">
    <source>
        <dbReference type="Pfam" id="PF07980"/>
    </source>
</evidence>
<dbReference type="InterPro" id="IPR011990">
    <property type="entry name" value="TPR-like_helical_dom_sf"/>
</dbReference>